<dbReference type="InterPro" id="IPR021740">
    <property type="entry name" value="Velvet"/>
</dbReference>
<dbReference type="EMBL" id="KV441025">
    <property type="protein sequence ID" value="OAD67238.1"/>
    <property type="molecule type" value="Genomic_DNA"/>
</dbReference>
<feature type="compositionally biased region" description="Basic and acidic residues" evidence="6">
    <location>
        <begin position="229"/>
        <end position="250"/>
    </location>
</feature>
<accession>A0A167K445</accession>
<dbReference type="STRING" id="763407.A0A167K445"/>
<dbReference type="RefSeq" id="XP_018285278.1">
    <property type="nucleotide sequence ID" value="XM_018443387.1"/>
</dbReference>
<proteinExistence type="predicted"/>
<evidence type="ECO:0000256" key="6">
    <source>
        <dbReference type="SAM" id="MobiDB-lite"/>
    </source>
</evidence>
<keyword evidence="2" id="KW-0749">Sporulation</keyword>
<keyword evidence="4" id="KW-0804">Transcription</keyword>
<comment type="subcellular location">
    <subcellularLocation>
        <location evidence="1">Nucleus</location>
    </subcellularLocation>
</comment>
<dbReference type="Gene3D" id="2.60.40.3960">
    <property type="entry name" value="Velvet domain"/>
    <property type="match status" value="1"/>
</dbReference>
<organism evidence="8 9">
    <name type="scientific">Phycomyces blakesleeanus (strain ATCC 8743b / DSM 1359 / FGSC 10004 / NBRC 33097 / NRRL 1555)</name>
    <dbReference type="NCBI Taxonomy" id="763407"/>
    <lineage>
        <taxon>Eukaryota</taxon>
        <taxon>Fungi</taxon>
        <taxon>Fungi incertae sedis</taxon>
        <taxon>Mucoromycota</taxon>
        <taxon>Mucoromycotina</taxon>
        <taxon>Mucoromycetes</taxon>
        <taxon>Mucorales</taxon>
        <taxon>Phycomycetaceae</taxon>
        <taxon>Phycomyces</taxon>
    </lineage>
</organism>
<feature type="region of interest" description="Disordered" evidence="6">
    <location>
        <begin position="229"/>
        <end position="271"/>
    </location>
</feature>
<dbReference type="GeneID" id="29004292"/>
<feature type="domain" description="Velvet" evidence="7">
    <location>
        <begin position="14"/>
        <end position="221"/>
    </location>
</feature>
<sequence length="287" mass="31953">MNSFAFSNNENSNPDTIDHCLCVIQNPIRARSCGFGEKDRRPIDPPPILRLDVRADQTQAKSQRTTLFLLVQCELMDEYGVKSCNLVSIPISRSISNIPSISDEESGKPMSGLVQLQQPERARNLTGATHSNAYHLKDDRNTKGIFFIFNDLSVRTEGIYTLKFTLIDFCPRGPHGTPSGVLSVAFSAPFTVYSPKKFPGMTESTRLSRAFAKQGIQIAIRKVGHSKRVADGHYDAEDKNQGTNSRKESDSQMAVDFITDPVTSTNPKRNTFTRIPIEHVLSDDQES</sequence>
<evidence type="ECO:0000256" key="2">
    <source>
        <dbReference type="ARBA" id="ARBA00022969"/>
    </source>
</evidence>
<evidence type="ECO:0000313" key="8">
    <source>
        <dbReference type="EMBL" id="OAD67238.1"/>
    </source>
</evidence>
<dbReference type="AlphaFoldDB" id="A0A167K445"/>
<dbReference type="Pfam" id="PF11754">
    <property type="entry name" value="Velvet"/>
    <property type="match status" value="1"/>
</dbReference>
<dbReference type="Proteomes" id="UP000077315">
    <property type="component" value="Unassembled WGS sequence"/>
</dbReference>
<dbReference type="InterPro" id="IPR038491">
    <property type="entry name" value="Velvet_dom_sf"/>
</dbReference>
<evidence type="ECO:0000259" key="7">
    <source>
        <dbReference type="PROSITE" id="PS51821"/>
    </source>
</evidence>
<keyword evidence="9" id="KW-1185">Reference proteome</keyword>
<dbReference type="OrthoDB" id="3056235at2759"/>
<dbReference type="GO" id="GO:0030435">
    <property type="term" value="P:sporulation resulting in formation of a cellular spore"/>
    <property type="evidence" value="ECO:0007669"/>
    <property type="project" value="UniProtKB-KW"/>
</dbReference>
<dbReference type="GO" id="GO:0005634">
    <property type="term" value="C:nucleus"/>
    <property type="evidence" value="ECO:0007669"/>
    <property type="project" value="UniProtKB-SubCell"/>
</dbReference>
<dbReference type="InterPro" id="IPR037525">
    <property type="entry name" value="Velvet_dom"/>
</dbReference>
<dbReference type="PROSITE" id="PS51821">
    <property type="entry name" value="VELVET"/>
    <property type="match status" value="1"/>
</dbReference>
<gene>
    <name evidence="8" type="ORF">PHYBLDRAFT_78768</name>
</gene>
<dbReference type="VEuPathDB" id="FungiDB:PHYBLDRAFT_78768"/>
<protein>
    <recommendedName>
        <fullName evidence="7">Velvet domain-containing protein</fullName>
    </recommendedName>
</protein>
<dbReference type="PANTHER" id="PTHR33572">
    <property type="entry name" value="SPORE DEVELOPMENT REGULATOR VOSA"/>
    <property type="match status" value="1"/>
</dbReference>
<evidence type="ECO:0000256" key="5">
    <source>
        <dbReference type="ARBA" id="ARBA00023242"/>
    </source>
</evidence>
<name>A0A167K445_PHYB8</name>
<keyword evidence="5" id="KW-0539">Nucleus</keyword>
<dbReference type="PANTHER" id="PTHR33572:SF17">
    <property type="entry name" value="SEXUAL DEVELOPMENT REGULATOR VELC"/>
    <property type="match status" value="1"/>
</dbReference>
<keyword evidence="3" id="KW-0805">Transcription regulation</keyword>
<reference evidence="9" key="1">
    <citation type="submission" date="2015-06" db="EMBL/GenBank/DDBJ databases">
        <title>Expansion of signal transduction pathways in fungi by whole-genome duplication.</title>
        <authorList>
            <consortium name="DOE Joint Genome Institute"/>
            <person name="Corrochano L.M."/>
            <person name="Kuo A."/>
            <person name="Marcet-Houben M."/>
            <person name="Polaino S."/>
            <person name="Salamov A."/>
            <person name="Villalobos J.M."/>
            <person name="Alvarez M.I."/>
            <person name="Avalos J."/>
            <person name="Benito E.P."/>
            <person name="Benoit I."/>
            <person name="Burger G."/>
            <person name="Camino L.P."/>
            <person name="Canovas D."/>
            <person name="Cerda-Olmedo E."/>
            <person name="Cheng J.-F."/>
            <person name="Dominguez A."/>
            <person name="Elias M."/>
            <person name="Eslava A.P."/>
            <person name="Glaser F."/>
            <person name="Grimwood J."/>
            <person name="Gutierrez G."/>
            <person name="Heitman J."/>
            <person name="Henrissat B."/>
            <person name="Iturriaga E.A."/>
            <person name="Lang B.F."/>
            <person name="Lavin J.L."/>
            <person name="Lee S."/>
            <person name="Li W."/>
            <person name="Lindquist E."/>
            <person name="Lopez-Garcia S."/>
            <person name="Luque E.M."/>
            <person name="Marcos A.T."/>
            <person name="Martin J."/>
            <person name="McCluskey K."/>
            <person name="Medina H.R."/>
            <person name="Miralles-Duran A."/>
            <person name="Miyazaki A."/>
            <person name="Munoz-Torres E."/>
            <person name="Oguiza J.A."/>
            <person name="Ohm R."/>
            <person name="Olmedo M."/>
            <person name="Orejas M."/>
            <person name="Ortiz-Castellanos L."/>
            <person name="Pisabarro A.G."/>
            <person name="Rodriguez-Romero J."/>
            <person name="Ruiz-Herrera J."/>
            <person name="Ruiz-Vazquez R."/>
            <person name="Sanz C."/>
            <person name="Schackwitz W."/>
            <person name="Schmutz J."/>
            <person name="Shahriari M."/>
            <person name="Shelest E."/>
            <person name="Silva-Franco F."/>
            <person name="Soanes D."/>
            <person name="Syed K."/>
            <person name="Tagua V.G."/>
            <person name="Talbot N.J."/>
            <person name="Thon M."/>
            <person name="De vries R.P."/>
            <person name="Wiebenga A."/>
            <person name="Yadav J.S."/>
            <person name="Braun E.L."/>
            <person name="Baker S."/>
            <person name="Garre V."/>
            <person name="Horwitz B."/>
            <person name="Torres-Martinez S."/>
            <person name="Idnurm A."/>
            <person name="Herrera-Estrella A."/>
            <person name="Gabaldon T."/>
            <person name="Grigoriev I.V."/>
        </authorList>
    </citation>
    <scope>NUCLEOTIDE SEQUENCE [LARGE SCALE GENOMIC DNA]</scope>
    <source>
        <strain evidence="9">NRRL 1555(-)</strain>
    </source>
</reference>
<evidence type="ECO:0000256" key="3">
    <source>
        <dbReference type="ARBA" id="ARBA00023015"/>
    </source>
</evidence>
<evidence type="ECO:0000256" key="1">
    <source>
        <dbReference type="ARBA" id="ARBA00004123"/>
    </source>
</evidence>
<dbReference type="InParanoid" id="A0A167K445"/>
<feature type="compositionally biased region" description="Polar residues" evidence="6">
    <location>
        <begin position="261"/>
        <end position="271"/>
    </location>
</feature>
<evidence type="ECO:0000256" key="4">
    <source>
        <dbReference type="ARBA" id="ARBA00023163"/>
    </source>
</evidence>
<evidence type="ECO:0000313" key="9">
    <source>
        <dbReference type="Proteomes" id="UP000077315"/>
    </source>
</evidence>